<dbReference type="EMBL" id="HG690880">
    <property type="protein sequence ID" value="CDI75375.1"/>
    <property type="molecule type" value="Genomic_DNA"/>
</dbReference>
<feature type="region of interest" description="Disordered" evidence="1">
    <location>
        <begin position="1"/>
        <end position="52"/>
    </location>
</feature>
<dbReference type="Proteomes" id="UP000018201">
    <property type="component" value="Unassembled WGS sequence"/>
</dbReference>
<reference evidence="2" key="1">
    <citation type="submission" date="2013-10" db="EMBL/GenBank/DDBJ databases">
        <title>Genomic analysis of the causative agents of coccidiosis in chickens.</title>
        <authorList>
            <person name="Reid A.J."/>
            <person name="Blake D."/>
            <person name="Billington K."/>
            <person name="Browne H."/>
            <person name="Dunn M."/>
            <person name="Hung S."/>
            <person name="Kawahara F."/>
            <person name="Miranda-Saavedra D."/>
            <person name="Mourier T."/>
            <person name="Nagra H."/>
            <person name="Otto T.D."/>
            <person name="Rawlings N."/>
            <person name="Sanchez A."/>
            <person name="Sanders M."/>
            <person name="Subramaniam C."/>
            <person name="Tay Y."/>
            <person name="Dear P."/>
            <person name="Doerig C."/>
            <person name="Gruber A."/>
            <person name="Parkinson J."/>
            <person name="Shirley M."/>
            <person name="Wan K.L."/>
            <person name="Berriman M."/>
            <person name="Tomley F."/>
            <person name="Pain A."/>
        </authorList>
    </citation>
    <scope>NUCLEOTIDE SEQUENCE [LARGE SCALE GENOMIC DNA]</scope>
    <source>
        <strain evidence="2">Houghton</strain>
    </source>
</reference>
<sequence>MSSSDSENVHASSSEEEDETPSVNRKGAPEPVDIAVQNFVPENGEDQGLQQQQLQQQQLQQQQLQQQQLQQQQLQQQQLQ</sequence>
<feature type="compositionally biased region" description="Polar residues" evidence="1">
    <location>
        <begin position="1"/>
        <end position="12"/>
    </location>
</feature>
<dbReference type="AlphaFoldDB" id="U6G5C1"/>
<proteinExistence type="predicted"/>
<name>U6G5C1_9EIME</name>
<protein>
    <submittedName>
        <fullName evidence="2">Uncharacterized protein</fullName>
    </submittedName>
</protein>
<evidence type="ECO:0000313" key="2">
    <source>
        <dbReference type="EMBL" id="CDI75375.1"/>
    </source>
</evidence>
<evidence type="ECO:0000256" key="1">
    <source>
        <dbReference type="SAM" id="MobiDB-lite"/>
    </source>
</evidence>
<reference evidence="2" key="2">
    <citation type="submission" date="2013-10" db="EMBL/GenBank/DDBJ databases">
        <authorList>
            <person name="Aslett M."/>
        </authorList>
    </citation>
    <scope>NUCLEOTIDE SEQUENCE [LARGE SCALE GENOMIC DNA]</scope>
    <source>
        <strain evidence="2">Houghton</strain>
    </source>
</reference>
<accession>U6G5C1</accession>
<keyword evidence="3" id="KW-1185">Reference proteome</keyword>
<dbReference type="VEuPathDB" id="ToxoDB:EPH_0040630"/>
<evidence type="ECO:0000313" key="3">
    <source>
        <dbReference type="Proteomes" id="UP000018201"/>
    </source>
</evidence>
<organism evidence="2 3">
    <name type="scientific">Eimeria praecox</name>
    <dbReference type="NCBI Taxonomy" id="51316"/>
    <lineage>
        <taxon>Eukaryota</taxon>
        <taxon>Sar</taxon>
        <taxon>Alveolata</taxon>
        <taxon>Apicomplexa</taxon>
        <taxon>Conoidasida</taxon>
        <taxon>Coccidia</taxon>
        <taxon>Eucoccidiorida</taxon>
        <taxon>Eimeriorina</taxon>
        <taxon>Eimeriidae</taxon>
        <taxon>Eimeria</taxon>
    </lineage>
</organism>
<gene>
    <name evidence="2" type="ORF">EPH_0040630</name>
</gene>